<dbReference type="EC" id="7.3.2.6" evidence="8"/>
<evidence type="ECO:0000313" key="14">
    <source>
        <dbReference type="Proteomes" id="UP001597085"/>
    </source>
</evidence>
<sequence>MSEVSLERVTKRFDSTVAVNDVSIDIDDGEVMGIVGPSGCGKTTALRLVAGFETPTDGTIRYDGDDVTHVPPENRNVGLVFQSYALFNNMSVLKNVTFGPKMHGVGKEERRERAHELLELLDIEELADRNPKTLSGGQQQRVGLARALAIEPHILLLDEPMTGLDAKLKQTLRQELGQLLDDLGVTTLYVTHDQEQAMSMCDRIAVMNEGHLEQIGTPAEIYEEPANEFVAGFIGTANLLDGTVRDGTLSLGFEDVDTPEAVASNGAVTVLVRPDDIPVGSGPIDVEVTNLFYQGEHIQATGELPDGRELTLRLDRSETAVGIGDTISIDFDPESLHIIESTR</sequence>
<evidence type="ECO:0000256" key="8">
    <source>
        <dbReference type="ARBA" id="ARBA00039025"/>
    </source>
</evidence>
<evidence type="ECO:0000256" key="9">
    <source>
        <dbReference type="ARBA" id="ARBA00041133"/>
    </source>
</evidence>
<keyword evidence="5 13" id="KW-0067">ATP-binding</keyword>
<evidence type="ECO:0000256" key="10">
    <source>
        <dbReference type="ARBA" id="ARBA00047936"/>
    </source>
</evidence>
<reference evidence="13 14" key="1">
    <citation type="journal article" date="2019" name="Int. J. Syst. Evol. Microbiol.">
        <title>The Global Catalogue of Microorganisms (GCM) 10K type strain sequencing project: providing services to taxonomists for standard genome sequencing and annotation.</title>
        <authorList>
            <consortium name="The Broad Institute Genomics Platform"/>
            <consortium name="The Broad Institute Genome Sequencing Center for Infectious Disease"/>
            <person name="Wu L."/>
            <person name="Ma J."/>
        </authorList>
    </citation>
    <scope>NUCLEOTIDE SEQUENCE [LARGE SCALE GENOMIC DNA]</scope>
    <source>
        <strain evidence="13 14">CGMCC 1.12121</strain>
    </source>
</reference>
<dbReference type="EMBL" id="JBHUDK010000017">
    <property type="protein sequence ID" value="MFD1600728.1"/>
    <property type="molecule type" value="Genomic_DNA"/>
</dbReference>
<dbReference type="InterPro" id="IPR027417">
    <property type="entry name" value="P-loop_NTPase"/>
</dbReference>
<organism evidence="13 14">
    <name type="scientific">Halobellus rarus</name>
    <dbReference type="NCBI Taxonomy" id="1126237"/>
    <lineage>
        <taxon>Archaea</taxon>
        <taxon>Methanobacteriati</taxon>
        <taxon>Methanobacteriota</taxon>
        <taxon>Stenosarchaea group</taxon>
        <taxon>Halobacteria</taxon>
        <taxon>Halobacteriales</taxon>
        <taxon>Haloferacaceae</taxon>
        <taxon>Halobellus</taxon>
    </lineage>
</organism>
<dbReference type="Gene3D" id="3.40.50.300">
    <property type="entry name" value="P-loop containing nucleotide triphosphate hydrolases"/>
    <property type="match status" value="1"/>
</dbReference>
<evidence type="ECO:0000256" key="6">
    <source>
        <dbReference type="ARBA" id="ARBA00038307"/>
    </source>
</evidence>
<keyword evidence="3" id="KW-0500">Molybdenum</keyword>
<dbReference type="GO" id="GO:0005886">
    <property type="term" value="C:plasma membrane"/>
    <property type="evidence" value="ECO:0007669"/>
    <property type="project" value="UniProtKB-SubCell"/>
</dbReference>
<dbReference type="InterPro" id="IPR003593">
    <property type="entry name" value="AAA+_ATPase"/>
</dbReference>
<dbReference type="InterPro" id="IPR017871">
    <property type="entry name" value="ABC_transporter-like_CS"/>
</dbReference>
<protein>
    <recommendedName>
        <fullName evidence="9">Molybdate/tungstate import ATP-binding protein WtpC</fullName>
        <ecNumber evidence="8">7.3.2.6</ecNumber>
    </recommendedName>
</protein>
<keyword evidence="14" id="KW-1185">Reference proteome</keyword>
<dbReference type="RefSeq" id="WP_256420258.1">
    <property type="nucleotide sequence ID" value="NZ_JANHDI010000002.1"/>
</dbReference>
<evidence type="ECO:0000256" key="1">
    <source>
        <dbReference type="ARBA" id="ARBA00004202"/>
    </source>
</evidence>
<dbReference type="PROSITE" id="PS50893">
    <property type="entry name" value="ABC_TRANSPORTER_2"/>
    <property type="match status" value="1"/>
</dbReference>
<evidence type="ECO:0000256" key="5">
    <source>
        <dbReference type="ARBA" id="ARBA00022840"/>
    </source>
</evidence>
<keyword evidence="4" id="KW-0547">Nucleotide-binding</keyword>
<evidence type="ECO:0000259" key="12">
    <source>
        <dbReference type="PROSITE" id="PS50893"/>
    </source>
</evidence>
<evidence type="ECO:0000313" key="13">
    <source>
        <dbReference type="EMBL" id="MFD1600728.1"/>
    </source>
</evidence>
<gene>
    <name evidence="13" type="ORF">ACFSBX_17485</name>
</gene>
<dbReference type="SUPFAM" id="SSF50331">
    <property type="entry name" value="MOP-like"/>
    <property type="match status" value="1"/>
</dbReference>
<dbReference type="Pfam" id="PF08402">
    <property type="entry name" value="TOBE_2"/>
    <property type="match status" value="1"/>
</dbReference>
<keyword evidence="2" id="KW-0813">Transport</keyword>
<comment type="subunit">
    <text evidence="7">The complex is composed of two ATP-binding proteins (WtpC), two transmembrane proteins (WtpB) and a solute-binding protein (WtpA).</text>
</comment>
<dbReference type="FunFam" id="3.40.50.300:FF:000425">
    <property type="entry name" value="Probable ABC transporter, ATP-binding subunit"/>
    <property type="match status" value="1"/>
</dbReference>
<dbReference type="InterPro" id="IPR008995">
    <property type="entry name" value="Mo/tungstate-bd_C_term_dom"/>
</dbReference>
<evidence type="ECO:0000256" key="4">
    <source>
        <dbReference type="ARBA" id="ARBA00022741"/>
    </source>
</evidence>
<dbReference type="PROSITE" id="PS00211">
    <property type="entry name" value="ABC_TRANSPORTER_1"/>
    <property type="match status" value="1"/>
</dbReference>
<comment type="catalytic activity">
    <reaction evidence="10">
        <text>tungstate(in) + ATP + H2O = tungstate(out) + ADP + phosphate + H(+)</text>
        <dbReference type="Rhea" id="RHEA:35027"/>
        <dbReference type="ChEBI" id="CHEBI:15377"/>
        <dbReference type="ChEBI" id="CHEBI:15378"/>
        <dbReference type="ChEBI" id="CHEBI:30616"/>
        <dbReference type="ChEBI" id="CHEBI:43474"/>
        <dbReference type="ChEBI" id="CHEBI:46502"/>
        <dbReference type="ChEBI" id="CHEBI:456216"/>
        <dbReference type="EC" id="7.3.2.6"/>
    </reaction>
</comment>
<comment type="subcellular location">
    <subcellularLocation>
        <location evidence="1">Cell membrane</location>
        <topology evidence="1">Peripheral membrane protein</topology>
    </subcellularLocation>
</comment>
<dbReference type="PANTHER" id="PTHR42781">
    <property type="entry name" value="SPERMIDINE/PUTRESCINE IMPORT ATP-BINDING PROTEIN POTA"/>
    <property type="match status" value="1"/>
</dbReference>
<accession>A0ABD6CRN7</accession>
<evidence type="ECO:0000256" key="3">
    <source>
        <dbReference type="ARBA" id="ARBA00022505"/>
    </source>
</evidence>
<dbReference type="GO" id="GO:0005524">
    <property type="term" value="F:ATP binding"/>
    <property type="evidence" value="ECO:0007669"/>
    <property type="project" value="UniProtKB-KW"/>
</dbReference>
<dbReference type="InterPro" id="IPR003439">
    <property type="entry name" value="ABC_transporter-like_ATP-bd"/>
</dbReference>
<comment type="caution">
    <text evidence="13">The sequence shown here is derived from an EMBL/GenBank/DDBJ whole genome shotgun (WGS) entry which is preliminary data.</text>
</comment>
<dbReference type="Gene3D" id="2.40.50.100">
    <property type="match status" value="1"/>
</dbReference>
<dbReference type="SUPFAM" id="SSF52540">
    <property type="entry name" value="P-loop containing nucleoside triphosphate hydrolases"/>
    <property type="match status" value="1"/>
</dbReference>
<comment type="similarity">
    <text evidence="6">Belongs to the ABC transporter superfamily. Sulfate/tungstate importer (TC 3.A.1.6) family.</text>
</comment>
<dbReference type="Pfam" id="PF00005">
    <property type="entry name" value="ABC_tran"/>
    <property type="match status" value="1"/>
</dbReference>
<dbReference type="InterPro" id="IPR050093">
    <property type="entry name" value="ABC_SmlMolc_Importer"/>
</dbReference>
<feature type="domain" description="ABC transporter" evidence="12">
    <location>
        <begin position="4"/>
        <end position="234"/>
    </location>
</feature>
<dbReference type="Proteomes" id="UP001597085">
    <property type="component" value="Unassembled WGS sequence"/>
</dbReference>
<dbReference type="AlphaFoldDB" id="A0ABD6CRN7"/>
<dbReference type="GO" id="GO:1901238">
    <property type="term" value="F:ABC-type tungstate transporter activity"/>
    <property type="evidence" value="ECO:0007669"/>
    <property type="project" value="UniProtKB-EC"/>
</dbReference>
<evidence type="ECO:0000256" key="7">
    <source>
        <dbReference type="ARBA" id="ARBA00038781"/>
    </source>
</evidence>
<evidence type="ECO:0000256" key="11">
    <source>
        <dbReference type="ARBA" id="ARBA00057369"/>
    </source>
</evidence>
<dbReference type="PANTHER" id="PTHR42781:SF4">
    <property type="entry name" value="SPERMIDINE_PUTRESCINE IMPORT ATP-BINDING PROTEIN POTA"/>
    <property type="match status" value="1"/>
</dbReference>
<dbReference type="InterPro" id="IPR013611">
    <property type="entry name" value="Transp-assoc_OB_typ2"/>
</dbReference>
<name>A0ABD6CRN7_9EURY</name>
<comment type="function">
    <text evidence="11">Part of the ABC transporter complex WtpABC involved in molybdate/tungstate import. Responsible for energy coupling to the transport system.</text>
</comment>
<dbReference type="SMART" id="SM00382">
    <property type="entry name" value="AAA"/>
    <property type="match status" value="1"/>
</dbReference>
<evidence type="ECO:0000256" key="2">
    <source>
        <dbReference type="ARBA" id="ARBA00022448"/>
    </source>
</evidence>
<proteinExistence type="inferred from homology"/>